<dbReference type="PANTHER" id="PTHR30535:SF7">
    <property type="entry name" value="IRON(III) DICITRATE-BINDING PROTEIN"/>
    <property type="match status" value="1"/>
</dbReference>
<comment type="caution">
    <text evidence="2">The sequence shown here is derived from an EMBL/GenBank/DDBJ whole genome shotgun (WGS) entry which is preliminary data.</text>
</comment>
<evidence type="ECO:0000259" key="1">
    <source>
        <dbReference type="PROSITE" id="PS50983"/>
    </source>
</evidence>
<reference evidence="2 3" key="1">
    <citation type="submission" date="2014-07" db="EMBL/GenBank/DDBJ databases">
        <title>Draft genome sequence of Thalassospira xianhensis P-4 (MCCC 1A02616).</title>
        <authorList>
            <person name="Lai Q."/>
            <person name="Shao Z."/>
        </authorList>
    </citation>
    <scope>NUCLEOTIDE SEQUENCE [LARGE SCALE GENOMIC DNA]</scope>
    <source>
        <strain evidence="2 3">MCCC 1A02616</strain>
    </source>
</reference>
<dbReference type="Proteomes" id="UP000252419">
    <property type="component" value="Unassembled WGS sequence"/>
</dbReference>
<dbReference type="Gene3D" id="3.40.50.1980">
    <property type="entry name" value="Nitrogenase molybdenum iron protein domain"/>
    <property type="match status" value="2"/>
</dbReference>
<gene>
    <name evidence="2" type="ORF">TH5_13630</name>
</gene>
<sequence>MKFRIGISMKGRKVIELNKKVLAVGVFAAGLASFAQYASATEYPLTLENCGRTLTFDQAPNRVVSLGQSSTELLYLLGLADRVVGTAVWLGPVQEEFRQVNETIPRLADNDPSFESVVGQKPDMVATQFQWHIGPNGKVGTIDQFAELSIPVYTAPADCVGKDNTTGGDGTRIDAFSMDQIYQGIADLSKIFDVEERGADLIADFKAREKAAREKVAAVNGKGISALFWFSSAEIDVDPFVAGQKGAPAYVMSILGVENVIDSDDEWPTVGWETIARTNPDIIVIGKMDRRRFPADDWELKMQFLKSDPVTRQMNAVKSGNIVVMDAQSMNPTMRTIDGIETLAKAIEAFEATQ</sequence>
<dbReference type="Pfam" id="PF01497">
    <property type="entry name" value="Peripla_BP_2"/>
    <property type="match status" value="1"/>
</dbReference>
<feature type="domain" description="Fe/B12 periplasmic-binding" evidence="1">
    <location>
        <begin position="62"/>
        <end position="351"/>
    </location>
</feature>
<protein>
    <submittedName>
        <fullName evidence="2">ABC transporter substrate-binding protein</fullName>
    </submittedName>
</protein>
<name>A0A367UEF8_9PROT</name>
<keyword evidence="3" id="KW-1185">Reference proteome</keyword>
<dbReference type="InterPro" id="IPR002491">
    <property type="entry name" value="ABC_transptr_periplasmic_BD"/>
</dbReference>
<dbReference type="PROSITE" id="PS50983">
    <property type="entry name" value="FE_B12_PBP"/>
    <property type="match status" value="1"/>
</dbReference>
<organism evidence="2 3">
    <name type="scientific">Thalassospira xianhensis MCCC 1A02616</name>
    <dbReference type="NCBI Taxonomy" id="1177929"/>
    <lineage>
        <taxon>Bacteria</taxon>
        <taxon>Pseudomonadati</taxon>
        <taxon>Pseudomonadota</taxon>
        <taxon>Alphaproteobacteria</taxon>
        <taxon>Rhodospirillales</taxon>
        <taxon>Thalassospiraceae</taxon>
        <taxon>Thalassospira</taxon>
    </lineage>
</organism>
<accession>A0A367UEF8</accession>
<dbReference type="EMBL" id="JPWA01000015">
    <property type="protein sequence ID" value="RCK05432.1"/>
    <property type="molecule type" value="Genomic_DNA"/>
</dbReference>
<dbReference type="AlphaFoldDB" id="A0A367UEF8"/>
<evidence type="ECO:0000313" key="2">
    <source>
        <dbReference type="EMBL" id="RCK05432.1"/>
    </source>
</evidence>
<dbReference type="SUPFAM" id="SSF53807">
    <property type="entry name" value="Helical backbone' metal receptor"/>
    <property type="match status" value="1"/>
</dbReference>
<dbReference type="PANTHER" id="PTHR30535">
    <property type="entry name" value="VITAMIN B12-BINDING PROTEIN"/>
    <property type="match status" value="1"/>
</dbReference>
<proteinExistence type="predicted"/>
<dbReference type="CDD" id="cd01148">
    <property type="entry name" value="TroA_a"/>
    <property type="match status" value="1"/>
</dbReference>
<dbReference type="InterPro" id="IPR050902">
    <property type="entry name" value="ABC_Transporter_SBP"/>
</dbReference>
<evidence type="ECO:0000313" key="3">
    <source>
        <dbReference type="Proteomes" id="UP000252419"/>
    </source>
</evidence>